<gene>
    <name evidence="2" type="ORF">BEN47_02585</name>
</gene>
<reference evidence="2 3" key="1">
    <citation type="submission" date="2016-08" db="EMBL/GenBank/DDBJ databases">
        <title>Hymenobacter coccineus sp. nov., Hymenobacter lapidarius sp. nov. and Hymenobacter glacialis sp. nov., isolated from Antarctic soil.</title>
        <authorList>
            <person name="Sedlacek I."/>
            <person name="Kralova S."/>
            <person name="Kyrova K."/>
            <person name="Maslanova I."/>
            <person name="Stankova E."/>
            <person name="Vrbovska V."/>
            <person name="Nemec M."/>
            <person name="Bartak M."/>
            <person name="Svec P."/>
            <person name="Busse H.-J."/>
            <person name="Pantucek R."/>
        </authorList>
    </citation>
    <scope>NUCLEOTIDE SEQUENCE [LARGE SCALE GENOMIC DNA]</scope>
    <source>
        <strain evidence="2 3">CCM 8643</strain>
    </source>
</reference>
<sequence>MKSSLLLLLVFLLWGPAGRAQAIPGDEVPPLTFVALQQLYPEARQVKWKRTQGWYQASYTQNQTQHLVRFDANGDVQATGDNIPIEALPEPVRYTLTNHFPSRKFCQANKVVNTHTEVITYEIATCESYLSRTVTLTPNGQKAPRTHRW</sequence>
<dbReference type="RefSeq" id="WP_070728612.1">
    <property type="nucleotide sequence ID" value="NZ_MDZB01000109.1"/>
</dbReference>
<accession>A0A1G1T2Y9</accession>
<dbReference type="AlphaFoldDB" id="A0A1G1T2Y9"/>
<dbReference type="OrthoDB" id="884392at2"/>
<dbReference type="EMBL" id="MDZB01000109">
    <property type="protein sequence ID" value="OGX85224.1"/>
    <property type="molecule type" value="Genomic_DNA"/>
</dbReference>
<evidence type="ECO:0000313" key="3">
    <source>
        <dbReference type="Proteomes" id="UP000176294"/>
    </source>
</evidence>
<dbReference type="SUPFAM" id="SSF160574">
    <property type="entry name" value="BT0923-like"/>
    <property type="match status" value="1"/>
</dbReference>
<comment type="caution">
    <text evidence="2">The sequence shown here is derived from an EMBL/GenBank/DDBJ whole genome shotgun (WGS) entry which is preliminary data.</text>
</comment>
<feature type="chain" id="PRO_5009578796" description="Beta-lactamase-inhibitor-like PepSY-like domain-containing protein" evidence="1">
    <location>
        <begin position="23"/>
        <end position="149"/>
    </location>
</feature>
<dbReference type="Gene3D" id="3.10.450.360">
    <property type="match status" value="1"/>
</dbReference>
<proteinExistence type="predicted"/>
<dbReference type="Proteomes" id="UP000176294">
    <property type="component" value="Unassembled WGS sequence"/>
</dbReference>
<evidence type="ECO:0000256" key="1">
    <source>
        <dbReference type="SAM" id="SignalP"/>
    </source>
</evidence>
<name>A0A1G1T2Y9_9BACT</name>
<dbReference type="STRING" id="1908237.BEN47_02585"/>
<organism evidence="2 3">
    <name type="scientific">Hymenobacter lapidarius</name>
    <dbReference type="NCBI Taxonomy" id="1908237"/>
    <lineage>
        <taxon>Bacteria</taxon>
        <taxon>Pseudomonadati</taxon>
        <taxon>Bacteroidota</taxon>
        <taxon>Cytophagia</taxon>
        <taxon>Cytophagales</taxon>
        <taxon>Hymenobacteraceae</taxon>
        <taxon>Hymenobacter</taxon>
    </lineage>
</organism>
<evidence type="ECO:0000313" key="2">
    <source>
        <dbReference type="EMBL" id="OGX85224.1"/>
    </source>
</evidence>
<keyword evidence="1" id="KW-0732">Signal</keyword>
<keyword evidence="3" id="KW-1185">Reference proteome</keyword>
<protein>
    <recommendedName>
        <fullName evidence="4">Beta-lactamase-inhibitor-like PepSY-like domain-containing protein</fullName>
    </recommendedName>
</protein>
<feature type="signal peptide" evidence="1">
    <location>
        <begin position="1"/>
        <end position="22"/>
    </location>
</feature>
<evidence type="ECO:0008006" key="4">
    <source>
        <dbReference type="Google" id="ProtNLM"/>
    </source>
</evidence>